<keyword evidence="12" id="KW-1185">Reference proteome</keyword>
<evidence type="ECO:0000256" key="3">
    <source>
        <dbReference type="ARBA" id="ARBA00007426"/>
    </source>
</evidence>
<dbReference type="PROSITE" id="PS50195">
    <property type="entry name" value="PX"/>
    <property type="match status" value="1"/>
</dbReference>
<dbReference type="InterPro" id="IPR001683">
    <property type="entry name" value="PX_dom"/>
</dbReference>
<dbReference type="Pfam" id="PF00787">
    <property type="entry name" value="PX"/>
    <property type="match status" value="1"/>
</dbReference>
<dbReference type="InterPro" id="IPR037917">
    <property type="entry name" value="Ypt35_PX"/>
</dbReference>
<keyword evidence="4" id="KW-0926">Vacuole</keyword>
<organism evidence="11 12">
    <name type="scientific">Rhizopogon vinicolor AM-OR11-026</name>
    <dbReference type="NCBI Taxonomy" id="1314800"/>
    <lineage>
        <taxon>Eukaryota</taxon>
        <taxon>Fungi</taxon>
        <taxon>Dikarya</taxon>
        <taxon>Basidiomycota</taxon>
        <taxon>Agaricomycotina</taxon>
        <taxon>Agaricomycetes</taxon>
        <taxon>Agaricomycetidae</taxon>
        <taxon>Boletales</taxon>
        <taxon>Suillineae</taxon>
        <taxon>Rhizopogonaceae</taxon>
        <taxon>Rhizopogon</taxon>
    </lineage>
</organism>
<evidence type="ECO:0000256" key="8">
    <source>
        <dbReference type="ARBA" id="ARBA00033774"/>
    </source>
</evidence>
<dbReference type="InterPro" id="IPR036871">
    <property type="entry name" value="PX_dom_sf"/>
</dbReference>
<evidence type="ECO:0000256" key="6">
    <source>
        <dbReference type="ARBA" id="ARBA00023136"/>
    </source>
</evidence>
<comment type="function">
    <text evidence="7">Recruits the lipid transfer protein VPS13 to endosomal and vacuolar membranes.</text>
</comment>
<dbReference type="PANTHER" id="PTHR10555:SF170">
    <property type="entry name" value="FI18122P1"/>
    <property type="match status" value="1"/>
</dbReference>
<evidence type="ECO:0000256" key="5">
    <source>
        <dbReference type="ARBA" id="ARBA00022753"/>
    </source>
</evidence>
<protein>
    <recommendedName>
        <fullName evidence="8">Endosomal/vacuolar adapter protein YPT35</fullName>
    </recommendedName>
    <alternativeName>
        <fullName evidence="9">PX domain-containing protein YPT35</fullName>
    </alternativeName>
</protein>
<dbReference type="GO" id="GO:0005774">
    <property type="term" value="C:vacuolar membrane"/>
    <property type="evidence" value="ECO:0007669"/>
    <property type="project" value="UniProtKB-SubCell"/>
</dbReference>
<proteinExistence type="inferred from homology"/>
<comment type="similarity">
    <text evidence="3">Belongs to the YPT35 family.</text>
</comment>
<dbReference type="InParanoid" id="A0A1B7MTW1"/>
<evidence type="ECO:0000256" key="9">
    <source>
        <dbReference type="ARBA" id="ARBA00033785"/>
    </source>
</evidence>
<dbReference type="SMART" id="SM00312">
    <property type="entry name" value="PX"/>
    <property type="match status" value="1"/>
</dbReference>
<dbReference type="PANTHER" id="PTHR10555">
    <property type="entry name" value="SORTING NEXIN"/>
    <property type="match status" value="1"/>
</dbReference>
<dbReference type="Proteomes" id="UP000092154">
    <property type="component" value="Unassembled WGS sequence"/>
</dbReference>
<dbReference type="STRING" id="1314800.A0A1B7MTW1"/>
<feature type="domain" description="PX" evidence="10">
    <location>
        <begin position="79"/>
        <end position="190"/>
    </location>
</feature>
<evidence type="ECO:0000313" key="12">
    <source>
        <dbReference type="Proteomes" id="UP000092154"/>
    </source>
</evidence>
<gene>
    <name evidence="11" type="ORF">K503DRAFT_772914</name>
</gene>
<evidence type="ECO:0000256" key="1">
    <source>
        <dbReference type="ARBA" id="ARBA00004148"/>
    </source>
</evidence>
<name>A0A1B7MTW1_9AGAM</name>
<sequence length="190" mass="21591">MHSPAPSPAHPFRNTKNLLVLIPDDGIDIEEEARLYDELCDDQISLPQSSRPKSPQGPPSVFSHDIWLDDHSGTSQAFAGTVHIAGWTSVGDKLGGAYVVYDCVIRTKEGTTIHAHKRYSDFVQLYDALRHSLPKHQHHFIPALPSKSPFSRYRAAFLDRRRRQLQYWLSSVLLHPEIGACQAVRWWVMN</sequence>
<dbReference type="Gene3D" id="3.30.1520.10">
    <property type="entry name" value="Phox-like domain"/>
    <property type="match status" value="1"/>
</dbReference>
<reference evidence="11 12" key="1">
    <citation type="submission" date="2016-06" db="EMBL/GenBank/DDBJ databases">
        <title>Comparative genomics of the ectomycorrhizal sister species Rhizopogon vinicolor and Rhizopogon vesiculosus (Basidiomycota: Boletales) reveals a divergence of the mating type B locus.</title>
        <authorList>
            <consortium name="DOE Joint Genome Institute"/>
            <person name="Mujic A.B."/>
            <person name="Kuo A."/>
            <person name="Tritt A."/>
            <person name="Lipzen A."/>
            <person name="Chen C."/>
            <person name="Johnson J."/>
            <person name="Sharma A."/>
            <person name="Barry K."/>
            <person name="Grigoriev I.V."/>
            <person name="Spatafora J.W."/>
        </authorList>
    </citation>
    <scope>NUCLEOTIDE SEQUENCE [LARGE SCALE GENOMIC DNA]</scope>
    <source>
        <strain evidence="11 12">AM-OR11-026</strain>
    </source>
</reference>
<dbReference type="GO" id="GO:0032266">
    <property type="term" value="F:phosphatidylinositol-3-phosphate binding"/>
    <property type="evidence" value="ECO:0007669"/>
    <property type="project" value="InterPro"/>
</dbReference>
<accession>A0A1B7MTW1</accession>
<evidence type="ECO:0000256" key="2">
    <source>
        <dbReference type="ARBA" id="ARBA00004177"/>
    </source>
</evidence>
<dbReference type="AlphaFoldDB" id="A0A1B7MTW1"/>
<dbReference type="SUPFAM" id="SSF64268">
    <property type="entry name" value="PX domain"/>
    <property type="match status" value="1"/>
</dbReference>
<dbReference type="CDD" id="cd07280">
    <property type="entry name" value="PX_YPT35"/>
    <property type="match status" value="1"/>
</dbReference>
<evidence type="ECO:0000256" key="7">
    <source>
        <dbReference type="ARBA" id="ARBA00033728"/>
    </source>
</evidence>
<dbReference type="EMBL" id="KV448448">
    <property type="protein sequence ID" value="OAX36021.1"/>
    <property type="molecule type" value="Genomic_DNA"/>
</dbReference>
<keyword evidence="5" id="KW-0967">Endosome</keyword>
<comment type="subcellular location">
    <subcellularLocation>
        <location evidence="2">Endosome</location>
    </subcellularLocation>
    <subcellularLocation>
        <location evidence="1">Vacuole membrane</location>
        <topology evidence="1">Peripheral membrane protein</topology>
    </subcellularLocation>
</comment>
<dbReference type="GO" id="GO:0010008">
    <property type="term" value="C:endosome membrane"/>
    <property type="evidence" value="ECO:0007669"/>
    <property type="project" value="UniProtKB-SubCell"/>
</dbReference>
<keyword evidence="6" id="KW-0472">Membrane</keyword>
<evidence type="ECO:0000259" key="10">
    <source>
        <dbReference type="PROSITE" id="PS50195"/>
    </source>
</evidence>
<evidence type="ECO:0000313" key="11">
    <source>
        <dbReference type="EMBL" id="OAX36021.1"/>
    </source>
</evidence>
<evidence type="ECO:0000256" key="4">
    <source>
        <dbReference type="ARBA" id="ARBA00022554"/>
    </source>
</evidence>
<dbReference type="OrthoDB" id="10254720at2759"/>